<protein>
    <submittedName>
        <fullName evidence="1">Uncharacterized protein</fullName>
    </submittedName>
</protein>
<dbReference type="AlphaFoldDB" id="A0AAV4T9T7"/>
<reference evidence="1 2" key="1">
    <citation type="submission" date="2021-06" db="EMBL/GenBank/DDBJ databases">
        <title>Caerostris extrusa draft genome.</title>
        <authorList>
            <person name="Kono N."/>
            <person name="Arakawa K."/>
        </authorList>
    </citation>
    <scope>NUCLEOTIDE SEQUENCE [LARGE SCALE GENOMIC DNA]</scope>
</reference>
<comment type="caution">
    <text evidence="1">The sequence shown here is derived from an EMBL/GenBank/DDBJ whole genome shotgun (WGS) entry which is preliminary data.</text>
</comment>
<proteinExistence type="predicted"/>
<dbReference type="Proteomes" id="UP001054945">
    <property type="component" value="Unassembled WGS sequence"/>
</dbReference>
<accession>A0AAV4T9T7</accession>
<keyword evidence="2" id="KW-1185">Reference proteome</keyword>
<name>A0AAV4T9T7_CAEEX</name>
<evidence type="ECO:0000313" key="1">
    <source>
        <dbReference type="EMBL" id="GIY42246.1"/>
    </source>
</evidence>
<gene>
    <name evidence="1" type="ORF">CEXT_45261</name>
</gene>
<sequence>MPDWEDKNGIKKRTTKRASEHLTKTFIKAGFDFMERTNNGPMILLGDVVCLAGEKSDGRETHKRQKSWPPNPAFRDYLWTFTVTCTRTKRF</sequence>
<evidence type="ECO:0000313" key="2">
    <source>
        <dbReference type="Proteomes" id="UP001054945"/>
    </source>
</evidence>
<organism evidence="1 2">
    <name type="scientific">Caerostris extrusa</name>
    <name type="common">Bark spider</name>
    <name type="synonym">Caerostris bankana</name>
    <dbReference type="NCBI Taxonomy" id="172846"/>
    <lineage>
        <taxon>Eukaryota</taxon>
        <taxon>Metazoa</taxon>
        <taxon>Ecdysozoa</taxon>
        <taxon>Arthropoda</taxon>
        <taxon>Chelicerata</taxon>
        <taxon>Arachnida</taxon>
        <taxon>Araneae</taxon>
        <taxon>Araneomorphae</taxon>
        <taxon>Entelegynae</taxon>
        <taxon>Araneoidea</taxon>
        <taxon>Araneidae</taxon>
        <taxon>Caerostris</taxon>
    </lineage>
</organism>
<dbReference type="EMBL" id="BPLR01010823">
    <property type="protein sequence ID" value="GIY42246.1"/>
    <property type="molecule type" value="Genomic_DNA"/>
</dbReference>